<dbReference type="EMBL" id="FRAD01000029">
    <property type="protein sequence ID" value="SHK45085.1"/>
    <property type="molecule type" value="Genomic_DNA"/>
</dbReference>
<reference evidence="3 4" key="1">
    <citation type="submission" date="2016-11" db="EMBL/GenBank/DDBJ databases">
        <authorList>
            <person name="Jaros S."/>
            <person name="Januszkiewicz K."/>
            <person name="Wedrychowicz H."/>
        </authorList>
    </citation>
    <scope>NUCLEOTIDE SEQUENCE [LARGE SCALE GENOMIC DNA]</scope>
    <source>
        <strain evidence="3 4">DSM 3090</strain>
    </source>
</reference>
<evidence type="ECO:0000256" key="1">
    <source>
        <dbReference type="SAM" id="MobiDB-lite"/>
    </source>
</evidence>
<feature type="signal peptide" evidence="2">
    <location>
        <begin position="1"/>
        <end position="19"/>
    </location>
</feature>
<dbReference type="Proteomes" id="UP000183952">
    <property type="component" value="Unassembled WGS sequence"/>
</dbReference>
<proteinExistence type="predicted"/>
<feature type="compositionally biased region" description="Basic and acidic residues" evidence="1">
    <location>
        <begin position="33"/>
        <end position="86"/>
    </location>
</feature>
<organism evidence="3 4">
    <name type="scientific">Hathewaya proteolytica DSM 3090</name>
    <dbReference type="NCBI Taxonomy" id="1121331"/>
    <lineage>
        <taxon>Bacteria</taxon>
        <taxon>Bacillati</taxon>
        <taxon>Bacillota</taxon>
        <taxon>Clostridia</taxon>
        <taxon>Eubacteriales</taxon>
        <taxon>Clostridiaceae</taxon>
        <taxon>Hathewaya</taxon>
    </lineage>
</organism>
<evidence type="ECO:0000256" key="2">
    <source>
        <dbReference type="SAM" id="SignalP"/>
    </source>
</evidence>
<evidence type="ECO:0000313" key="3">
    <source>
        <dbReference type="EMBL" id="SHK45085.1"/>
    </source>
</evidence>
<dbReference type="PROSITE" id="PS51257">
    <property type="entry name" value="PROKAR_LIPOPROTEIN"/>
    <property type="match status" value="1"/>
</dbReference>
<feature type="compositionally biased region" description="Low complexity" evidence="1">
    <location>
        <begin position="87"/>
        <end position="126"/>
    </location>
</feature>
<gene>
    <name evidence="3" type="ORF">SAMN02745248_02565</name>
</gene>
<feature type="chain" id="PRO_5039727152" evidence="2">
    <location>
        <begin position="20"/>
        <end position="285"/>
    </location>
</feature>
<protein>
    <submittedName>
        <fullName evidence="3">Uncharacterized protein</fullName>
    </submittedName>
</protein>
<feature type="region of interest" description="Disordered" evidence="1">
    <location>
        <begin position="20"/>
        <end position="142"/>
    </location>
</feature>
<dbReference type="OrthoDB" id="1853584at2"/>
<dbReference type="AlphaFoldDB" id="A0A1M6SK48"/>
<keyword evidence="2" id="KW-0732">Signal</keyword>
<sequence length="285" mass="30691">MKRIMALVLSIMIIGSCFITGCGKKNESNTNKPEVEDKSESQGSSEEHLGDKDEQDKGQSESDSNKEDDSKNDNDSKDNNDSKDEPTSSNTTTSKPSTGNTSSSKPSTSEPVTTKPSTNKPTTTDPQKPKPEQKPTEAFSGDLSSILNNIIEKGGLKDDMPGSMDTVLTADNIEGYLGLSGEDYKNNVSQAMVQEAMIISQAHMISLIKAKDANAASNVKNLIAKKFNPRRWVCVQPQKCVLIKSGSYVLFVASFEEVTDGAVKGFKNIAGATADNANVFFKGME</sequence>
<evidence type="ECO:0000313" key="4">
    <source>
        <dbReference type="Proteomes" id="UP000183952"/>
    </source>
</evidence>
<dbReference type="RefSeq" id="WP_072904457.1">
    <property type="nucleotide sequence ID" value="NZ_FRAD01000029.1"/>
</dbReference>
<accession>A0A1M6SK48</accession>
<name>A0A1M6SK48_9CLOT</name>
<dbReference type="STRING" id="1121331.SAMN02745248_02565"/>
<keyword evidence="4" id="KW-1185">Reference proteome</keyword>